<gene>
    <name evidence="2" type="ORF">FHR92_000974</name>
</gene>
<name>A0A7W3SQZ3_9BACL</name>
<feature type="domain" description="Polysaccharide pyruvyl transferase" evidence="1">
    <location>
        <begin position="40"/>
        <end position="234"/>
    </location>
</feature>
<evidence type="ECO:0000313" key="2">
    <source>
        <dbReference type="EMBL" id="MBA9084517.1"/>
    </source>
</evidence>
<comment type="caution">
    <text evidence="2">The sequence shown here is derived from an EMBL/GenBank/DDBJ whole genome shotgun (WGS) entry which is preliminary data.</text>
</comment>
<proteinExistence type="predicted"/>
<dbReference type="Proteomes" id="UP000567067">
    <property type="component" value="Unassembled WGS sequence"/>
</dbReference>
<accession>A0A7W3SQZ3</accession>
<dbReference type="GO" id="GO:0016740">
    <property type="term" value="F:transferase activity"/>
    <property type="evidence" value="ECO:0007669"/>
    <property type="project" value="UniProtKB-KW"/>
</dbReference>
<dbReference type="EMBL" id="JACJIP010000004">
    <property type="protein sequence ID" value="MBA9084517.1"/>
    <property type="molecule type" value="Genomic_DNA"/>
</dbReference>
<evidence type="ECO:0000313" key="3">
    <source>
        <dbReference type="Proteomes" id="UP000567067"/>
    </source>
</evidence>
<sequence>MDKLPNGFSDFRTGLETSRCRILSELTQAEDVTFFTCGGNIGDYLIWAGTRHLLHQFKYKEATHREITDSKGHTALITGSGGWSRAHRTLPMLLPEIEKRFEKIIILPSSYDPGVDTVKRALSQTRAKVFVRELESYRMVKDLCNAELAYDCAFFFDFSPYRIQGKGEGELHAYRTDGESAITQKPSDNYDISNNYVVNNLDTWLHIISQYERIRTDRAHIMVAGAMLGKTVYYTSSNYHKLPGIAKFSLREYPVYPEKSGQ</sequence>
<keyword evidence="3" id="KW-1185">Reference proteome</keyword>
<dbReference type="RefSeq" id="WP_182534540.1">
    <property type="nucleotide sequence ID" value="NZ_JACJIP010000004.1"/>
</dbReference>
<reference evidence="2 3" key="1">
    <citation type="submission" date="2020-08" db="EMBL/GenBank/DDBJ databases">
        <title>Genomic Encyclopedia of Type Strains, Phase III (KMG-III): the genomes of soil and plant-associated and newly described type strains.</title>
        <authorList>
            <person name="Whitman W."/>
        </authorList>
    </citation>
    <scope>NUCLEOTIDE SEQUENCE [LARGE SCALE GENOMIC DNA]</scope>
    <source>
        <strain evidence="2 3">CECT 8693</strain>
    </source>
</reference>
<dbReference type="AlphaFoldDB" id="A0A7W3SQZ3"/>
<keyword evidence="2" id="KW-0808">Transferase</keyword>
<dbReference type="InterPro" id="IPR007345">
    <property type="entry name" value="Polysacch_pyruvyl_Trfase"/>
</dbReference>
<dbReference type="Pfam" id="PF04230">
    <property type="entry name" value="PS_pyruv_trans"/>
    <property type="match status" value="1"/>
</dbReference>
<protein>
    <submittedName>
        <fullName evidence="2">Exopolysaccharide biosynthesis predicted pyruvyl transferase EpsI</fullName>
    </submittedName>
</protein>
<organism evidence="2 3">
    <name type="scientific">Fontibacillus solani</name>
    <dbReference type="NCBI Taxonomy" id="1572857"/>
    <lineage>
        <taxon>Bacteria</taxon>
        <taxon>Bacillati</taxon>
        <taxon>Bacillota</taxon>
        <taxon>Bacilli</taxon>
        <taxon>Bacillales</taxon>
        <taxon>Paenibacillaceae</taxon>
        <taxon>Fontibacillus</taxon>
    </lineage>
</organism>
<evidence type="ECO:0000259" key="1">
    <source>
        <dbReference type="Pfam" id="PF04230"/>
    </source>
</evidence>